<reference evidence="3 4" key="1">
    <citation type="journal article" date="2016" name="Mol. Biol. Evol.">
        <title>Comparative Genomics of Early-Diverging Mushroom-Forming Fungi Provides Insights into the Origins of Lignocellulose Decay Capabilities.</title>
        <authorList>
            <person name="Nagy L.G."/>
            <person name="Riley R."/>
            <person name="Tritt A."/>
            <person name="Adam C."/>
            <person name="Daum C."/>
            <person name="Floudas D."/>
            <person name="Sun H."/>
            <person name="Yadav J.S."/>
            <person name="Pangilinan J."/>
            <person name="Larsson K.H."/>
            <person name="Matsuura K."/>
            <person name="Barry K."/>
            <person name="Labutti K."/>
            <person name="Kuo R."/>
            <person name="Ohm R.A."/>
            <person name="Bhattacharya S.S."/>
            <person name="Shirouzu T."/>
            <person name="Yoshinaga Y."/>
            <person name="Martin F.M."/>
            <person name="Grigoriev I.V."/>
            <person name="Hibbett D.S."/>
        </authorList>
    </citation>
    <scope>NUCLEOTIDE SEQUENCE [LARGE SCALE GENOMIC DNA]</scope>
    <source>
        <strain evidence="3 4">HHB12029</strain>
    </source>
</reference>
<dbReference type="InParanoid" id="A0A165LE32"/>
<protein>
    <submittedName>
        <fullName evidence="3">Uncharacterized protein</fullName>
    </submittedName>
</protein>
<keyword evidence="2" id="KW-1133">Transmembrane helix</keyword>
<proteinExistence type="predicted"/>
<dbReference type="AlphaFoldDB" id="A0A165LE32"/>
<evidence type="ECO:0000256" key="1">
    <source>
        <dbReference type="SAM" id="MobiDB-lite"/>
    </source>
</evidence>
<evidence type="ECO:0000256" key="2">
    <source>
        <dbReference type="SAM" id="Phobius"/>
    </source>
</evidence>
<name>A0A165LE32_EXIGL</name>
<gene>
    <name evidence="3" type="ORF">EXIGLDRAFT_729856</name>
</gene>
<sequence length="323" mass="34864">MAPASLDDTTASTGTDKGSIVLICLIATAILLAIAGGAILRKLRERRLRTEHIRREQEKAAERAQAMGLTGTVDSQWTVDDMPLGLLHGKKRTRNLESTLGDPLHVKLEALVQKEDAKSSRSMSSPMLQLARKGSQSKPAPPTGGVTARRSVSAALLTPKRDTQKTAVGKGSKTSSPKNKLPLAPSAASIASWTRVARALLEPSRTVSTFGGHSPRSQRLSTVMTPSSPNALLMRSELPPPAITISVPTSTSLGAQARAEWEMEMQLQTELDGGEPFEQYVAWGEAHVAPSTFDEHAEHMTEPEERDVVEDMQFAALDVPHHY</sequence>
<evidence type="ECO:0000313" key="4">
    <source>
        <dbReference type="Proteomes" id="UP000077266"/>
    </source>
</evidence>
<evidence type="ECO:0000313" key="3">
    <source>
        <dbReference type="EMBL" id="KZV97744.1"/>
    </source>
</evidence>
<dbReference type="Proteomes" id="UP000077266">
    <property type="component" value="Unassembled WGS sequence"/>
</dbReference>
<accession>A0A165LE32</accession>
<keyword evidence="2" id="KW-0472">Membrane</keyword>
<keyword evidence="4" id="KW-1185">Reference proteome</keyword>
<feature type="transmembrane region" description="Helical" evidence="2">
    <location>
        <begin position="20"/>
        <end position="40"/>
    </location>
</feature>
<dbReference type="EMBL" id="KV425926">
    <property type="protein sequence ID" value="KZV97744.1"/>
    <property type="molecule type" value="Genomic_DNA"/>
</dbReference>
<dbReference type="OrthoDB" id="10636914at2759"/>
<keyword evidence="2" id="KW-0812">Transmembrane</keyword>
<organism evidence="3 4">
    <name type="scientific">Exidia glandulosa HHB12029</name>
    <dbReference type="NCBI Taxonomy" id="1314781"/>
    <lineage>
        <taxon>Eukaryota</taxon>
        <taxon>Fungi</taxon>
        <taxon>Dikarya</taxon>
        <taxon>Basidiomycota</taxon>
        <taxon>Agaricomycotina</taxon>
        <taxon>Agaricomycetes</taxon>
        <taxon>Auriculariales</taxon>
        <taxon>Exidiaceae</taxon>
        <taxon>Exidia</taxon>
    </lineage>
</organism>
<feature type="region of interest" description="Disordered" evidence="1">
    <location>
        <begin position="114"/>
        <end position="184"/>
    </location>
</feature>